<dbReference type="SUPFAM" id="SSF56935">
    <property type="entry name" value="Porins"/>
    <property type="match status" value="1"/>
</dbReference>
<feature type="domain" description="TonB-dependent receptor-like beta-barrel" evidence="11">
    <location>
        <begin position="413"/>
        <end position="972"/>
    </location>
</feature>
<evidence type="ECO:0000256" key="3">
    <source>
        <dbReference type="ARBA" id="ARBA00022452"/>
    </source>
</evidence>
<keyword evidence="3 8" id="KW-1134">Transmembrane beta strand</keyword>
<dbReference type="PANTHER" id="PTHR47234">
    <property type="match status" value="1"/>
</dbReference>
<evidence type="ECO:0000313" key="13">
    <source>
        <dbReference type="EMBL" id="USQ93944.1"/>
    </source>
</evidence>
<evidence type="ECO:0000256" key="5">
    <source>
        <dbReference type="ARBA" id="ARBA00023077"/>
    </source>
</evidence>
<evidence type="ECO:0000256" key="4">
    <source>
        <dbReference type="ARBA" id="ARBA00022692"/>
    </source>
</evidence>
<dbReference type="InterPro" id="IPR012910">
    <property type="entry name" value="Plug_dom"/>
</dbReference>
<evidence type="ECO:0000259" key="11">
    <source>
        <dbReference type="Pfam" id="PF00593"/>
    </source>
</evidence>
<dbReference type="Pfam" id="PF07715">
    <property type="entry name" value="Plug"/>
    <property type="match status" value="1"/>
</dbReference>
<evidence type="ECO:0000313" key="14">
    <source>
        <dbReference type="Proteomes" id="UP001057520"/>
    </source>
</evidence>
<evidence type="ECO:0000256" key="1">
    <source>
        <dbReference type="ARBA" id="ARBA00004571"/>
    </source>
</evidence>
<dbReference type="PANTHER" id="PTHR47234:SF2">
    <property type="entry name" value="TONB-DEPENDENT RECEPTOR"/>
    <property type="match status" value="1"/>
</dbReference>
<organism evidence="13 14">
    <name type="scientific">Caulobacter segnis</name>
    <dbReference type="NCBI Taxonomy" id="88688"/>
    <lineage>
        <taxon>Bacteria</taxon>
        <taxon>Pseudomonadati</taxon>
        <taxon>Pseudomonadota</taxon>
        <taxon>Alphaproteobacteria</taxon>
        <taxon>Caulobacterales</taxon>
        <taxon>Caulobacteraceae</taxon>
        <taxon>Caulobacter</taxon>
    </lineage>
</organism>
<evidence type="ECO:0000259" key="12">
    <source>
        <dbReference type="Pfam" id="PF07715"/>
    </source>
</evidence>
<keyword evidence="10" id="KW-0732">Signal</keyword>
<reference evidence="13 14" key="1">
    <citation type="submission" date="2022-04" db="EMBL/GenBank/DDBJ databases">
        <title>Genome sequence of soybean root-associated Caulobacter segnis RL271.</title>
        <authorList>
            <person name="Longley R."/>
            <person name="Bonito G."/>
            <person name="Trigodet F."/>
            <person name="Crosson S."/>
            <person name="Fiebig A."/>
        </authorList>
    </citation>
    <scope>NUCLEOTIDE SEQUENCE [LARGE SCALE GENOMIC DNA]</scope>
    <source>
        <strain evidence="13 14">RL271</strain>
    </source>
</reference>
<keyword evidence="13" id="KW-0675">Receptor</keyword>
<dbReference type="PROSITE" id="PS52016">
    <property type="entry name" value="TONB_DEPENDENT_REC_3"/>
    <property type="match status" value="1"/>
</dbReference>
<evidence type="ECO:0000256" key="9">
    <source>
        <dbReference type="RuleBase" id="RU003357"/>
    </source>
</evidence>
<evidence type="ECO:0000256" key="6">
    <source>
        <dbReference type="ARBA" id="ARBA00023136"/>
    </source>
</evidence>
<keyword evidence="4 8" id="KW-0812">Transmembrane</keyword>
<accession>A0ABY4ZNZ6</accession>
<protein>
    <submittedName>
        <fullName evidence="13">TonB-dependent receptor</fullName>
    </submittedName>
</protein>
<comment type="similarity">
    <text evidence="8 9">Belongs to the TonB-dependent receptor family.</text>
</comment>
<keyword evidence="14" id="KW-1185">Reference proteome</keyword>
<proteinExistence type="inferred from homology"/>
<evidence type="ECO:0000256" key="2">
    <source>
        <dbReference type="ARBA" id="ARBA00022448"/>
    </source>
</evidence>
<dbReference type="InterPro" id="IPR036942">
    <property type="entry name" value="Beta-barrel_TonB_sf"/>
</dbReference>
<keyword evidence="7 8" id="KW-0998">Cell outer membrane</keyword>
<dbReference type="Gene3D" id="2.40.170.20">
    <property type="entry name" value="TonB-dependent receptor, beta-barrel domain"/>
    <property type="match status" value="1"/>
</dbReference>
<evidence type="ECO:0000256" key="7">
    <source>
        <dbReference type="ARBA" id="ARBA00023237"/>
    </source>
</evidence>
<evidence type="ECO:0000256" key="10">
    <source>
        <dbReference type="SAM" id="SignalP"/>
    </source>
</evidence>
<name>A0ABY4ZNZ6_9CAUL</name>
<dbReference type="InterPro" id="IPR000531">
    <property type="entry name" value="Beta-barrel_TonB"/>
</dbReference>
<evidence type="ECO:0000256" key="8">
    <source>
        <dbReference type="PROSITE-ProRule" id="PRU01360"/>
    </source>
</evidence>
<keyword evidence="2 8" id="KW-0813">Transport</keyword>
<sequence length="1020" mass="109663">MMFFRKRLLCSSMIAGLVTMGAPALAVAQDTAAAPAAAPDSTEVDELVVTGSRIRRNEFNSTSPVQVITSEGSTLAGLVSGSEILQGASVSAGSTQINNQFGNFVVNGGGGVNTVSLRGLGDQRTLVLLNGRRLPPAGTQGAVAAVDLNILPDAIVERYEILKDGASSIYGSDAVAGVVNVITRNKLDGGRMEASGTFGGGGDGGNEYTLSAAFGKVLSKGRFQISGQYYEQKALTYGDRKDLMCEQQYSFDPVTGARNDWIDVDTGTYKCTGPSGALFNYIPVYSSTGAFYGSRASIATDGPAYPANPPIVGAAAADPRLPGYRFAPLNDRDTINDLERSSDFLSPVKRYTLYADGQYDVGFGEVYGEFLGHQRKSSQTNIQQLFPIIAPEAPCSVNPFNCVGASWGNAAQTIPGWDPNPNNPADGGLYAPQALVLTPFKYTQDVTVYRGVLGLRGRFGENVGFLNGWQWDGYGSFSKNRGKYSLTGINSAKFLAGIGGDWASSDFTGICPAGSPAGCRPINLFSEQVLRTGNLTPDDYTYLKLKDTGITEYEQTIAEFSISGDLFKLPAGPLSAAVGVSYRHDKLDDKPGADLTAQNFYNLATASRTKGSDTVKEAYAELEAPIIKALPLVEALTVNLSGRVSDYKSYGTNSTYKAGLNWQISSEYRLRTSYGTSFRAPALFELNLGDQGGFLSQASVDPCIRYAPPEGGGVANPTIAANCAAQGIPGDYGGNNPSAFIVTGGGKNLKPEKSKAFSAGFIWTPKFADINVAIDYYEIDVNNQVTSNGAAVIGQCYASSDFPNNPFCNLFTRDLDPNSPTYLGITNIDGSFRNIVSQTSRGIDLTTRYNRDVGPGKLTLDMQFSYTLEDSQELFPGSTDDFNGVIGEPKVVGNTQLRYRWNDLTFSWSTRFVGHQSNYKYQFDTDIAPPSNFTTPQGSAFKAKNHAEAMWYHSLSVRYEADKWEGIVGVSNVFNEAPPKVSPALQDRGNYTYGRAGSYAFASQYDYIGRQVFVNLTRRF</sequence>
<dbReference type="InterPro" id="IPR039426">
    <property type="entry name" value="TonB-dep_rcpt-like"/>
</dbReference>
<comment type="subcellular location">
    <subcellularLocation>
        <location evidence="1 8">Cell outer membrane</location>
        <topology evidence="1 8">Multi-pass membrane protein</topology>
    </subcellularLocation>
</comment>
<feature type="chain" id="PRO_5046171965" evidence="10">
    <location>
        <begin position="29"/>
        <end position="1020"/>
    </location>
</feature>
<dbReference type="EMBL" id="CP096040">
    <property type="protein sequence ID" value="USQ93944.1"/>
    <property type="molecule type" value="Genomic_DNA"/>
</dbReference>
<dbReference type="InterPro" id="IPR037066">
    <property type="entry name" value="Plug_dom_sf"/>
</dbReference>
<dbReference type="Gene3D" id="2.170.130.10">
    <property type="entry name" value="TonB-dependent receptor, plug domain"/>
    <property type="match status" value="1"/>
</dbReference>
<dbReference type="Proteomes" id="UP001057520">
    <property type="component" value="Chromosome"/>
</dbReference>
<gene>
    <name evidence="13" type="ORF">MZV50_15110</name>
</gene>
<feature type="signal peptide" evidence="10">
    <location>
        <begin position="1"/>
        <end position="28"/>
    </location>
</feature>
<feature type="domain" description="TonB-dependent receptor plug" evidence="12">
    <location>
        <begin position="60"/>
        <end position="178"/>
    </location>
</feature>
<dbReference type="Pfam" id="PF00593">
    <property type="entry name" value="TonB_dep_Rec_b-barrel"/>
    <property type="match status" value="1"/>
</dbReference>
<keyword evidence="6 8" id="KW-0472">Membrane</keyword>
<keyword evidence="5 9" id="KW-0798">TonB box</keyword>